<keyword evidence="4" id="KW-1185">Reference proteome</keyword>
<protein>
    <submittedName>
        <fullName evidence="3">Leucine-rich repeat-containing protein 61-like</fullName>
    </submittedName>
</protein>
<dbReference type="SUPFAM" id="SSF52058">
    <property type="entry name" value="L domain-like"/>
    <property type="match status" value="1"/>
</dbReference>
<dbReference type="PROSITE" id="PS51450">
    <property type="entry name" value="LRR"/>
    <property type="match status" value="2"/>
</dbReference>
<evidence type="ECO:0000313" key="4">
    <source>
        <dbReference type="Proteomes" id="UP000472270"/>
    </source>
</evidence>
<gene>
    <name evidence="3" type="primary">LOC107757768</name>
</gene>
<keyword evidence="2" id="KW-0677">Repeat</keyword>
<evidence type="ECO:0000313" key="3">
    <source>
        <dbReference type="Ensembl" id="ENSSRHP00000045538.1"/>
    </source>
</evidence>
<name>A0A673J667_9TELE</name>
<evidence type="ECO:0000256" key="1">
    <source>
        <dbReference type="ARBA" id="ARBA00022614"/>
    </source>
</evidence>
<dbReference type="Pfam" id="PF14580">
    <property type="entry name" value="LRR_9"/>
    <property type="match status" value="1"/>
</dbReference>
<dbReference type="GO" id="GO:0005737">
    <property type="term" value="C:cytoplasm"/>
    <property type="evidence" value="ECO:0007669"/>
    <property type="project" value="TreeGrafter"/>
</dbReference>
<dbReference type="InterPro" id="IPR032675">
    <property type="entry name" value="LRR_dom_sf"/>
</dbReference>
<accession>A0A673J667</accession>
<dbReference type="GO" id="GO:0036158">
    <property type="term" value="P:outer dynein arm assembly"/>
    <property type="evidence" value="ECO:0007669"/>
    <property type="project" value="TreeGrafter"/>
</dbReference>
<reference evidence="3" key="1">
    <citation type="submission" date="2025-08" db="UniProtKB">
        <authorList>
            <consortium name="Ensembl"/>
        </authorList>
    </citation>
    <scope>IDENTIFICATION</scope>
</reference>
<dbReference type="AlphaFoldDB" id="A0A673J667"/>
<evidence type="ECO:0000256" key="2">
    <source>
        <dbReference type="ARBA" id="ARBA00022737"/>
    </source>
</evidence>
<dbReference type="PRINTS" id="PR00019">
    <property type="entry name" value="LEURICHRPT"/>
</dbReference>
<proteinExistence type="predicted"/>
<dbReference type="Gene3D" id="3.80.10.10">
    <property type="entry name" value="Ribonuclease Inhibitor"/>
    <property type="match status" value="1"/>
</dbReference>
<dbReference type="Ensembl" id="ENSSRHT00000046813.1">
    <property type="protein sequence ID" value="ENSSRHP00000045538.1"/>
    <property type="gene ID" value="ENSSRHG00000022937.1"/>
</dbReference>
<sequence length="238" mass="26932">MDSKREKDNETECAKITTVLLKSRTGEFDLESIMFLKLRNLGIYDLGCIGDCINLERLDLSGNNITNLGPLSPLRRLLVLNLSANRISNLEPLSSCEGLLSLNVAGNVILSVDNLHALKSLKKLESIRLKDNTYNYTNPVCKNLSYRTLILENFPNMKVLDAGMYKNGQLPELPETKPWVDDGFWEIKRSNNAIVDEAYKQFSDVLHECRLLNSRAAHVISQNEQTISFKNQPKQYAV</sequence>
<reference evidence="3" key="2">
    <citation type="submission" date="2025-09" db="UniProtKB">
        <authorList>
            <consortium name="Ensembl"/>
        </authorList>
    </citation>
    <scope>IDENTIFICATION</scope>
</reference>
<organism evidence="3 4">
    <name type="scientific">Sinocyclocheilus rhinocerous</name>
    <dbReference type="NCBI Taxonomy" id="307959"/>
    <lineage>
        <taxon>Eukaryota</taxon>
        <taxon>Metazoa</taxon>
        <taxon>Chordata</taxon>
        <taxon>Craniata</taxon>
        <taxon>Vertebrata</taxon>
        <taxon>Euteleostomi</taxon>
        <taxon>Actinopterygii</taxon>
        <taxon>Neopterygii</taxon>
        <taxon>Teleostei</taxon>
        <taxon>Ostariophysi</taxon>
        <taxon>Cypriniformes</taxon>
        <taxon>Cyprinidae</taxon>
        <taxon>Cyprininae</taxon>
        <taxon>Sinocyclocheilus</taxon>
    </lineage>
</organism>
<dbReference type="Proteomes" id="UP000472270">
    <property type="component" value="Unassembled WGS sequence"/>
</dbReference>
<dbReference type="PANTHER" id="PTHR18849">
    <property type="entry name" value="LEUCINE RICH REPEAT PROTEIN"/>
    <property type="match status" value="1"/>
</dbReference>
<keyword evidence="1" id="KW-0433">Leucine-rich repeat</keyword>
<dbReference type="InterPro" id="IPR001611">
    <property type="entry name" value="Leu-rich_rpt"/>
</dbReference>
<dbReference type="PANTHER" id="PTHR18849:SF8">
    <property type="entry name" value="LEUCINE-RICH REPEAT-CONTAINING PROTEIN 61"/>
    <property type="match status" value="1"/>
</dbReference>